<comment type="caution">
    <text evidence="3">The sequence shown here is derived from an EMBL/GenBank/DDBJ whole genome shotgun (WGS) entry which is preliminary data.</text>
</comment>
<keyword evidence="4" id="KW-1185">Reference proteome</keyword>
<feature type="domain" description="AMMECR1" evidence="2">
    <location>
        <begin position="108"/>
        <end position="311"/>
    </location>
</feature>
<evidence type="ECO:0000313" key="4">
    <source>
        <dbReference type="Proteomes" id="UP001320245"/>
    </source>
</evidence>
<accession>A0AAN9UDE7</accession>
<feature type="region of interest" description="Disordered" evidence="1">
    <location>
        <begin position="127"/>
        <end position="148"/>
    </location>
</feature>
<evidence type="ECO:0000259" key="2">
    <source>
        <dbReference type="PROSITE" id="PS51112"/>
    </source>
</evidence>
<protein>
    <recommendedName>
        <fullName evidence="2">AMMECR1 domain-containing protein</fullName>
    </recommendedName>
</protein>
<dbReference type="Gene3D" id="3.30.700.20">
    <property type="entry name" value="Hypothetical protein ph0010, domain 1"/>
    <property type="match status" value="1"/>
</dbReference>
<dbReference type="InterPro" id="IPR002733">
    <property type="entry name" value="AMMECR1_domain"/>
</dbReference>
<dbReference type="PROSITE" id="PS51112">
    <property type="entry name" value="AMMECR1"/>
    <property type="match status" value="1"/>
</dbReference>
<feature type="compositionally biased region" description="Acidic residues" evidence="1">
    <location>
        <begin position="44"/>
        <end position="64"/>
    </location>
</feature>
<dbReference type="Pfam" id="PF01871">
    <property type="entry name" value="AMMECR1"/>
    <property type="match status" value="1"/>
</dbReference>
<dbReference type="PANTHER" id="PTHR13016">
    <property type="entry name" value="AMMECR1 HOMOLOG"/>
    <property type="match status" value="1"/>
</dbReference>
<reference evidence="3 4" key="1">
    <citation type="journal article" date="2023" name="PLoS ONE">
        <title>Cytospora paraplurivora sp. nov. isolated from orchards with fruit tree decline syndrome in Ontario, Canada.</title>
        <authorList>
            <person name="Ilyukhin E."/>
            <person name="Nguyen H.D.T."/>
            <person name="Castle A.J."/>
            <person name="Ellouze W."/>
        </authorList>
    </citation>
    <scope>NUCLEOTIDE SEQUENCE [LARGE SCALE GENOMIC DNA]</scope>
    <source>
        <strain evidence="3 4">FDS-564</strain>
    </source>
</reference>
<sequence>MATVEHCLFCFESLAAELEGREPLELGDLQKSYAEYTKAQLASQEEEDDDEDEDDGEEEREGEGDASQTNKTPAALKKKIPALRRLVGSGPSDNSLASSASSGANSGSSSSTSLLSANTSATSISTTTAAAGGSGSSNGPQPVTDPSAEYPLFVTWNKDDGDGEYALRGCIGTFEAQPLGEGLSSYAVIAALHDSRFRRVTPRELPALQCAVTLLTGFEDAGHMLDWEVGVHGIRISFRVDGRRYGATYLPDVAKEQGWTREQALISLMRKAGWEGRRDRWRDVAEAGGLKVVRYRGDKESVVYGEYKAWRDWADEN</sequence>
<gene>
    <name evidence="3" type="ORF">SLS53_002589</name>
</gene>
<dbReference type="AlphaFoldDB" id="A0AAN9UDE7"/>
<dbReference type="Proteomes" id="UP001320245">
    <property type="component" value="Unassembled WGS sequence"/>
</dbReference>
<dbReference type="InterPro" id="IPR036071">
    <property type="entry name" value="AMMECR1_dom_sf"/>
</dbReference>
<evidence type="ECO:0000313" key="3">
    <source>
        <dbReference type="EMBL" id="KAK7745871.1"/>
    </source>
</evidence>
<feature type="compositionally biased region" description="Low complexity" evidence="1">
    <location>
        <begin position="88"/>
        <end position="115"/>
    </location>
</feature>
<name>A0AAN9UDE7_9PEZI</name>
<dbReference type="EMBL" id="JAJSPL020000007">
    <property type="protein sequence ID" value="KAK7745871.1"/>
    <property type="molecule type" value="Genomic_DNA"/>
</dbReference>
<dbReference type="InterPro" id="IPR027485">
    <property type="entry name" value="AMMECR1_N"/>
</dbReference>
<dbReference type="SUPFAM" id="SSF143447">
    <property type="entry name" value="AMMECR1-like"/>
    <property type="match status" value="1"/>
</dbReference>
<evidence type="ECO:0000256" key="1">
    <source>
        <dbReference type="SAM" id="MobiDB-lite"/>
    </source>
</evidence>
<feature type="region of interest" description="Disordered" evidence="1">
    <location>
        <begin position="35"/>
        <end position="115"/>
    </location>
</feature>
<organism evidence="3 4">
    <name type="scientific">Cytospora paraplurivora</name>
    <dbReference type="NCBI Taxonomy" id="2898453"/>
    <lineage>
        <taxon>Eukaryota</taxon>
        <taxon>Fungi</taxon>
        <taxon>Dikarya</taxon>
        <taxon>Ascomycota</taxon>
        <taxon>Pezizomycotina</taxon>
        <taxon>Sordariomycetes</taxon>
        <taxon>Sordariomycetidae</taxon>
        <taxon>Diaporthales</taxon>
        <taxon>Cytosporaceae</taxon>
        <taxon>Cytospora</taxon>
    </lineage>
</organism>
<dbReference type="NCBIfam" id="TIGR00296">
    <property type="entry name" value="TIGR00296 family protein"/>
    <property type="match status" value="1"/>
</dbReference>
<dbReference type="PANTHER" id="PTHR13016:SF0">
    <property type="entry name" value="AMME SYNDROME CANDIDATE GENE 1 PROTEIN"/>
    <property type="match status" value="1"/>
</dbReference>
<dbReference type="InterPro" id="IPR023473">
    <property type="entry name" value="AMMECR1"/>
</dbReference>
<proteinExistence type="predicted"/>